<keyword evidence="2" id="KW-1185">Reference proteome</keyword>
<gene>
    <name evidence="1" type="ORF">JYP50_08045</name>
</gene>
<sequence length="87" mass="9387">MSLKSLNLEIRELDARLDARQRRLGELRAGAVTRLRAVPPLWWLGGGLAAGFLMGRRGGAASLRRVRTGLRLVSLLPLGLGMGVGEL</sequence>
<name>A0A939DE31_9GAMM</name>
<accession>A0A939DE31</accession>
<evidence type="ECO:0008006" key="3">
    <source>
        <dbReference type="Google" id="ProtNLM"/>
    </source>
</evidence>
<dbReference type="Proteomes" id="UP000664303">
    <property type="component" value="Unassembled WGS sequence"/>
</dbReference>
<proteinExistence type="predicted"/>
<dbReference type="EMBL" id="JAFKCZ010000005">
    <property type="protein sequence ID" value="MBN7796538.1"/>
    <property type="molecule type" value="Genomic_DNA"/>
</dbReference>
<comment type="caution">
    <text evidence="1">The sequence shown here is derived from an EMBL/GenBank/DDBJ whole genome shotgun (WGS) entry which is preliminary data.</text>
</comment>
<dbReference type="RefSeq" id="WP_206559982.1">
    <property type="nucleotide sequence ID" value="NZ_JAFKCZ010000005.1"/>
</dbReference>
<protein>
    <recommendedName>
        <fullName evidence="3">DUF3618 domain-containing protein</fullName>
    </recommendedName>
</protein>
<evidence type="ECO:0000313" key="1">
    <source>
        <dbReference type="EMBL" id="MBN7796538.1"/>
    </source>
</evidence>
<organism evidence="1 2">
    <name type="scientific">Parahaliea mediterranea</name>
    <dbReference type="NCBI Taxonomy" id="651086"/>
    <lineage>
        <taxon>Bacteria</taxon>
        <taxon>Pseudomonadati</taxon>
        <taxon>Pseudomonadota</taxon>
        <taxon>Gammaproteobacteria</taxon>
        <taxon>Cellvibrionales</taxon>
        <taxon>Halieaceae</taxon>
        <taxon>Parahaliea</taxon>
    </lineage>
</organism>
<evidence type="ECO:0000313" key="2">
    <source>
        <dbReference type="Proteomes" id="UP000664303"/>
    </source>
</evidence>
<dbReference type="AlphaFoldDB" id="A0A939DE31"/>
<reference evidence="1" key="1">
    <citation type="submission" date="2021-02" db="EMBL/GenBank/DDBJ databases">
        <title>PHA producing bacteria isolated from coastal sediment in Guangdong, Shenzhen.</title>
        <authorList>
            <person name="Zheng W."/>
            <person name="Yu S."/>
            <person name="Huang Y."/>
        </authorList>
    </citation>
    <scope>NUCLEOTIDE SEQUENCE</scope>
    <source>
        <strain evidence="1">TN14-10</strain>
    </source>
</reference>